<keyword evidence="3" id="KW-1185">Reference proteome</keyword>
<proteinExistence type="inferred from homology"/>
<dbReference type="SUPFAM" id="SSF52096">
    <property type="entry name" value="ClpP/crotonase"/>
    <property type="match status" value="1"/>
</dbReference>
<accession>A0A0F3ISQ5</accession>
<dbReference type="Pfam" id="PF00378">
    <property type="entry name" value="ECH_1"/>
    <property type="match status" value="1"/>
</dbReference>
<protein>
    <recommendedName>
        <fullName evidence="4">Enoyl-CoA hydratase</fullName>
    </recommendedName>
</protein>
<organism evidence="2 3">
    <name type="scientific">Elstera litoralis</name>
    <dbReference type="NCBI Taxonomy" id="552518"/>
    <lineage>
        <taxon>Bacteria</taxon>
        <taxon>Pseudomonadati</taxon>
        <taxon>Pseudomonadota</taxon>
        <taxon>Alphaproteobacteria</taxon>
        <taxon>Rhodospirillales</taxon>
        <taxon>Rhodospirillaceae</taxon>
        <taxon>Elstera</taxon>
    </lineage>
</organism>
<dbReference type="InterPro" id="IPR029045">
    <property type="entry name" value="ClpP/crotonase-like_dom_sf"/>
</dbReference>
<dbReference type="Gene3D" id="3.90.226.10">
    <property type="entry name" value="2-enoyl-CoA Hydratase, Chain A, domain 1"/>
    <property type="match status" value="1"/>
</dbReference>
<dbReference type="OrthoDB" id="9781757at2"/>
<dbReference type="InterPro" id="IPR001753">
    <property type="entry name" value="Enoyl-CoA_hydra/iso"/>
</dbReference>
<gene>
    <name evidence="2" type="ORF">VZ95_16650</name>
</gene>
<dbReference type="RefSeq" id="WP_045776855.1">
    <property type="nucleotide sequence ID" value="NZ_LAJY01000516.1"/>
</dbReference>
<dbReference type="PANTHER" id="PTHR43459">
    <property type="entry name" value="ENOYL-COA HYDRATASE"/>
    <property type="match status" value="1"/>
</dbReference>
<reference evidence="2 3" key="1">
    <citation type="submission" date="2015-03" db="EMBL/GenBank/DDBJ databases">
        <title>Draft genome sequence of Elstera litoralis.</title>
        <authorList>
            <person name="Rahalkar M.C."/>
            <person name="Dhakephalkar P.K."/>
            <person name="Pore S.D."/>
            <person name="Arora P."/>
            <person name="Kapse N.G."/>
            <person name="Pandit P.S."/>
        </authorList>
    </citation>
    <scope>NUCLEOTIDE SEQUENCE [LARGE SCALE GENOMIC DNA]</scope>
    <source>
        <strain evidence="2 3">Dia-1</strain>
    </source>
</reference>
<evidence type="ECO:0000313" key="3">
    <source>
        <dbReference type="Proteomes" id="UP000033774"/>
    </source>
</evidence>
<evidence type="ECO:0000313" key="2">
    <source>
        <dbReference type="EMBL" id="KJV08619.1"/>
    </source>
</evidence>
<comment type="caution">
    <text evidence="2">The sequence shown here is derived from an EMBL/GenBank/DDBJ whole genome shotgun (WGS) entry which is preliminary data.</text>
</comment>
<dbReference type="EMBL" id="LAJY01000516">
    <property type="protein sequence ID" value="KJV08619.1"/>
    <property type="molecule type" value="Genomic_DNA"/>
</dbReference>
<sequence length="276" mass="29587">MLKTHAAGVDATPPAVLIERHHNVAYITLNRPAVLNALNEAMLNKLVHAFQTLSTDKDIGCVVLRGAGDGFMAGGDIKEFRTQMELPEAERLHVFQSMLARVGLLVEAMRAMPQPVIASVHGAAAGFGMSLVLACDLAIAAEDASFTLAYCHLGVTPDGGATWFLPRLVGLKPAFEIAALGERIEAPRAADLRIINRVVPKDALAEATETLARRLASGPRQALARTKALLNAAFGAPLPDQLRREGESFSRCTLTGDFIEGVSAFVEKRRPTFNRG</sequence>
<dbReference type="Proteomes" id="UP000033774">
    <property type="component" value="Unassembled WGS sequence"/>
</dbReference>
<comment type="similarity">
    <text evidence="1">Belongs to the enoyl-CoA hydratase/isomerase family.</text>
</comment>
<name>A0A0F3ISQ5_9PROT</name>
<dbReference type="InterPro" id="IPR014748">
    <property type="entry name" value="Enoyl-CoA_hydra_C"/>
</dbReference>
<dbReference type="Gene3D" id="1.10.12.10">
    <property type="entry name" value="Lyase 2-enoyl-coa Hydratase, Chain A, domain 2"/>
    <property type="match status" value="1"/>
</dbReference>
<evidence type="ECO:0008006" key="4">
    <source>
        <dbReference type="Google" id="ProtNLM"/>
    </source>
</evidence>
<evidence type="ECO:0000256" key="1">
    <source>
        <dbReference type="ARBA" id="ARBA00005254"/>
    </source>
</evidence>
<dbReference type="AlphaFoldDB" id="A0A0F3ISQ5"/>
<dbReference type="CDD" id="cd06558">
    <property type="entry name" value="crotonase-like"/>
    <property type="match status" value="1"/>
</dbReference>
<dbReference type="GO" id="GO:0003824">
    <property type="term" value="F:catalytic activity"/>
    <property type="evidence" value="ECO:0007669"/>
    <property type="project" value="UniProtKB-ARBA"/>
</dbReference>
<dbReference type="PANTHER" id="PTHR43459:SF1">
    <property type="entry name" value="EG:BACN32G11.4 PROTEIN"/>
    <property type="match status" value="1"/>
</dbReference>